<feature type="region of interest" description="Disordered" evidence="11">
    <location>
        <begin position="1060"/>
        <end position="1179"/>
    </location>
</feature>
<comment type="subcellular location">
    <subcellularLocation>
        <location evidence="2">Chromosome</location>
    </subcellularLocation>
    <subcellularLocation>
        <location evidence="3">Cytoplasm</location>
    </subcellularLocation>
    <subcellularLocation>
        <location evidence="1">Nucleus</location>
    </subcellularLocation>
</comment>
<comment type="caution">
    <text evidence="13">The sequence shown here is derived from an EMBL/GenBank/DDBJ whole genome shotgun (WGS) entry which is preliminary data.</text>
</comment>
<proteinExistence type="predicted"/>
<feature type="compositionally biased region" description="Acidic residues" evidence="11">
    <location>
        <begin position="1080"/>
        <end position="1094"/>
    </location>
</feature>
<feature type="compositionally biased region" description="Basic and acidic residues" evidence="11">
    <location>
        <begin position="793"/>
        <end position="843"/>
    </location>
</feature>
<feature type="compositionally biased region" description="Polar residues" evidence="11">
    <location>
        <begin position="983"/>
        <end position="1000"/>
    </location>
</feature>
<evidence type="ECO:0000256" key="5">
    <source>
        <dbReference type="ARBA" id="ARBA00022490"/>
    </source>
</evidence>
<feature type="domain" description="Daxx histone-binding" evidence="12">
    <location>
        <begin position="654"/>
        <end position="734"/>
    </location>
</feature>
<keyword evidence="14" id="KW-1185">Reference proteome</keyword>
<name>A0AAD8DZS9_MYTSE</name>
<evidence type="ECO:0000259" key="12">
    <source>
        <dbReference type="Pfam" id="PF20920"/>
    </source>
</evidence>
<feature type="region of interest" description="Disordered" evidence="11">
    <location>
        <begin position="750"/>
        <end position="910"/>
    </location>
</feature>
<feature type="compositionally biased region" description="Basic and acidic residues" evidence="11">
    <location>
        <begin position="397"/>
        <end position="406"/>
    </location>
</feature>
<dbReference type="GO" id="GO:0006915">
    <property type="term" value="P:apoptotic process"/>
    <property type="evidence" value="ECO:0007669"/>
    <property type="project" value="UniProtKB-KW"/>
</dbReference>
<protein>
    <recommendedName>
        <fullName evidence="12">Daxx histone-binding domain-containing protein</fullName>
    </recommendedName>
</protein>
<evidence type="ECO:0000313" key="13">
    <source>
        <dbReference type="EMBL" id="KAJ8734168.1"/>
    </source>
</evidence>
<evidence type="ECO:0000256" key="11">
    <source>
        <dbReference type="SAM" id="MobiDB-lite"/>
    </source>
</evidence>
<keyword evidence="6" id="KW-0053">Apoptosis</keyword>
<dbReference type="Proteomes" id="UP001231518">
    <property type="component" value="Chromosome 5"/>
</dbReference>
<keyword evidence="9" id="KW-0539">Nucleus</keyword>
<keyword evidence="4" id="KW-0158">Chromosome</keyword>
<feature type="compositionally biased region" description="Basic and acidic residues" evidence="11">
    <location>
        <begin position="257"/>
        <end position="273"/>
    </location>
</feature>
<dbReference type="InterPro" id="IPR046378">
    <property type="entry name" value="DAXX_histone-bd"/>
</dbReference>
<evidence type="ECO:0000256" key="2">
    <source>
        <dbReference type="ARBA" id="ARBA00004286"/>
    </source>
</evidence>
<keyword evidence="8" id="KW-0143">Chaperone</keyword>
<feature type="compositionally biased region" description="Basic and acidic residues" evidence="11">
    <location>
        <begin position="340"/>
        <end position="354"/>
    </location>
</feature>
<dbReference type="PANTHER" id="PTHR12766:SF7">
    <property type="entry name" value="DEATH DOMAIN-ASSOCIATED PROTEIN 6"/>
    <property type="match status" value="1"/>
</dbReference>
<organism evidence="13 14">
    <name type="scientific">Mythimna separata</name>
    <name type="common">Oriental armyworm</name>
    <name type="synonym">Pseudaletia separata</name>
    <dbReference type="NCBI Taxonomy" id="271217"/>
    <lineage>
        <taxon>Eukaryota</taxon>
        <taxon>Metazoa</taxon>
        <taxon>Ecdysozoa</taxon>
        <taxon>Arthropoda</taxon>
        <taxon>Hexapoda</taxon>
        <taxon>Insecta</taxon>
        <taxon>Pterygota</taxon>
        <taxon>Neoptera</taxon>
        <taxon>Endopterygota</taxon>
        <taxon>Lepidoptera</taxon>
        <taxon>Glossata</taxon>
        <taxon>Ditrysia</taxon>
        <taxon>Noctuoidea</taxon>
        <taxon>Noctuidae</taxon>
        <taxon>Noctuinae</taxon>
        <taxon>Hadenini</taxon>
        <taxon>Mythimna</taxon>
    </lineage>
</organism>
<keyword evidence="5" id="KW-0963">Cytoplasm</keyword>
<evidence type="ECO:0000256" key="3">
    <source>
        <dbReference type="ARBA" id="ARBA00004496"/>
    </source>
</evidence>
<keyword evidence="7 10" id="KW-0175">Coiled coil</keyword>
<evidence type="ECO:0000256" key="6">
    <source>
        <dbReference type="ARBA" id="ARBA00022703"/>
    </source>
</evidence>
<evidence type="ECO:0000256" key="4">
    <source>
        <dbReference type="ARBA" id="ARBA00022454"/>
    </source>
</evidence>
<feature type="compositionally biased region" description="Low complexity" evidence="11">
    <location>
        <begin position="880"/>
        <end position="891"/>
    </location>
</feature>
<dbReference type="GO" id="GO:0005737">
    <property type="term" value="C:cytoplasm"/>
    <property type="evidence" value="ECO:0007669"/>
    <property type="project" value="UniProtKB-SubCell"/>
</dbReference>
<dbReference type="GO" id="GO:0016605">
    <property type="term" value="C:PML body"/>
    <property type="evidence" value="ECO:0007669"/>
    <property type="project" value="TreeGrafter"/>
</dbReference>
<evidence type="ECO:0000313" key="14">
    <source>
        <dbReference type="Proteomes" id="UP001231518"/>
    </source>
</evidence>
<feature type="region of interest" description="Disordered" evidence="11">
    <location>
        <begin position="371"/>
        <end position="430"/>
    </location>
</feature>
<feature type="region of interest" description="Disordered" evidence="11">
    <location>
        <begin position="315"/>
        <end position="354"/>
    </location>
</feature>
<dbReference type="PANTHER" id="PTHR12766">
    <property type="entry name" value="DEATH DOMAIN-ASSOCIATED PROTEIN 6 DAXX"/>
    <property type="match status" value="1"/>
</dbReference>
<dbReference type="AlphaFoldDB" id="A0AAD8DZS9"/>
<evidence type="ECO:0000256" key="1">
    <source>
        <dbReference type="ARBA" id="ARBA00004123"/>
    </source>
</evidence>
<gene>
    <name evidence="13" type="ORF">PYW07_014719</name>
</gene>
<feature type="region of interest" description="Disordered" evidence="11">
    <location>
        <begin position="939"/>
        <end position="1031"/>
    </location>
</feature>
<feature type="compositionally biased region" description="Low complexity" evidence="11">
    <location>
        <begin position="1017"/>
        <end position="1029"/>
    </location>
</feature>
<dbReference type="GO" id="GO:0005694">
    <property type="term" value="C:chromosome"/>
    <property type="evidence" value="ECO:0007669"/>
    <property type="project" value="UniProtKB-SubCell"/>
</dbReference>
<feature type="region of interest" description="Disordered" evidence="11">
    <location>
        <begin position="237"/>
        <end position="277"/>
    </location>
</feature>
<evidence type="ECO:0000256" key="7">
    <source>
        <dbReference type="ARBA" id="ARBA00023054"/>
    </source>
</evidence>
<dbReference type="EMBL" id="JARGEI010000003">
    <property type="protein sequence ID" value="KAJ8734168.1"/>
    <property type="molecule type" value="Genomic_DNA"/>
</dbReference>
<dbReference type="Pfam" id="PF20920">
    <property type="entry name" value="DAXX_hist_bd"/>
    <property type="match status" value="1"/>
</dbReference>
<dbReference type="InterPro" id="IPR046426">
    <property type="entry name" value="DAXX_histone-bd_sf"/>
</dbReference>
<dbReference type="GO" id="GO:0042393">
    <property type="term" value="F:histone binding"/>
    <property type="evidence" value="ECO:0007669"/>
    <property type="project" value="InterPro"/>
</dbReference>
<dbReference type="GO" id="GO:0050681">
    <property type="term" value="F:nuclear androgen receptor binding"/>
    <property type="evidence" value="ECO:0007669"/>
    <property type="project" value="TreeGrafter"/>
</dbReference>
<dbReference type="Gene3D" id="1.10.8.810">
    <property type="entry name" value="Daxx helical bundle domain"/>
    <property type="match status" value="1"/>
</dbReference>
<accession>A0AAD8DZS9</accession>
<feature type="compositionally biased region" description="Acidic residues" evidence="11">
    <location>
        <begin position="1"/>
        <end position="17"/>
    </location>
</feature>
<feature type="compositionally biased region" description="Low complexity" evidence="11">
    <location>
        <begin position="1139"/>
        <end position="1155"/>
    </location>
</feature>
<feature type="compositionally biased region" description="Polar residues" evidence="11">
    <location>
        <begin position="1111"/>
        <end position="1121"/>
    </location>
</feature>
<sequence>MASEDVIELGSSDDEVEPAPKKSKPMPNAMVCIPRKIHEVTIRPSKLNVGKVVPASKGAIKAKVVPASKGIPISKGSPIAKGPPIAKGLSAAKSVFNSKEITIVKAVPLAKKRTTITKAPSIISNPFATKNLMNGKVLQKNVIKPHHKMVKIQKASTSNSKVFHVKTVDGSNMNSVPSATSMQTIKIQNATSITNLPPSITVKKTVQATNQPIIFMKSTSKMFKPNLKPKQINEVQTVELDDDESPPTPAGPAWYLRPEEQTKEPTLEQKNNAEPEQATMIEITIEDSPIKPLNKRTCEIGAELAITIDDSPVKVTADKNASPSGSDDEETSSKVPNSKKKLEYPKETGNESKKTVEIEIDFPYEVSLETNGKAEEKIDDSQEVSIVSVEPVPKMSKKQDTAEKDNSTAQKTNSTLTEENKSETPSSSVPGEFHEVYQSFIDTCLKLEDSEDMKKIVERKIKAYYRQVPKEYTESEDFVDRVASKILAMKACPQRMYLYIKDIVDELNMQRKFAKTQIVNVEKTEESEQFTFGEDNECDAKRQRQIRKLEKTIKKLHRAIQKLEEQEVDFDDDDDSVYLLTERYKERMVRVYAKFCQLTNTKMPSEPRIVLDARPGQPTGPVQRLEKWINKKVPIGTPLPFPDFHDVLRCVREANDEDKLCWNEADIMEEARDLFTRCGKKLQRRRQENEWRLAASRIAMEVDPAENDEQLKCKLEENKKLAVNKETEIFNKYADRQNQLNLEAVEIGDKEAEESPVESEEEEANDESASLENKGKRKERLKRLIQEISKGPSEGKENQPAKEAEGETETKKPEENKELLAKEDNVATENKKDSEEILEKSKNNDTAAETLSVSSDDNEVESDIDELHLLQKLHSANEAESSTLESSDSDSPIAVSDSIESGGDTKKQLSDVISIENSSYSESEADKVDKAETLIENTESVDLIVPEGETNKETEVPIISTEMDCSNVEEISPRNDTMEDTETTNSDTKKNISQSNNNEYSEAVEDILLASSDEEIGGSQEEGPSSSEGACINLKDDLISIDETVVGSLVDEAEKVIEDETSVSVADEPKTVDEEIKTVDEEEPSMSVDNEPEEVDKQNPSVIIPEKVSNDNEPSVVENSTNDVDDVKDDNKVAEKTNAIESISIESSQEIAPSAPKEDSVPNDDSIPTDDTKVTDTVTNMDVDEACEVLETNSRVEDSLPSAISSET</sequence>
<dbReference type="GO" id="GO:0003713">
    <property type="term" value="F:transcription coactivator activity"/>
    <property type="evidence" value="ECO:0007669"/>
    <property type="project" value="TreeGrafter"/>
</dbReference>
<evidence type="ECO:0000256" key="8">
    <source>
        <dbReference type="ARBA" id="ARBA00023186"/>
    </source>
</evidence>
<evidence type="ECO:0000256" key="10">
    <source>
        <dbReference type="SAM" id="Coils"/>
    </source>
</evidence>
<dbReference type="GO" id="GO:0003714">
    <property type="term" value="F:transcription corepressor activity"/>
    <property type="evidence" value="ECO:0007669"/>
    <property type="project" value="TreeGrafter"/>
</dbReference>
<reference evidence="13" key="1">
    <citation type="submission" date="2023-03" db="EMBL/GenBank/DDBJ databases">
        <title>Chromosome-level genomes of two armyworms, Mythimna separata and Mythimna loreyi, provide insights into the biosynthesis and reception of sex pheromones.</title>
        <authorList>
            <person name="Zhao H."/>
        </authorList>
    </citation>
    <scope>NUCLEOTIDE SEQUENCE</scope>
    <source>
        <strain evidence="13">BeijingLab</strain>
        <tissue evidence="13">Pupa</tissue>
    </source>
</reference>
<feature type="coiled-coil region" evidence="10">
    <location>
        <begin position="504"/>
        <end position="573"/>
    </location>
</feature>
<feature type="region of interest" description="Disordered" evidence="11">
    <location>
        <begin position="1"/>
        <end position="27"/>
    </location>
</feature>
<feature type="compositionally biased region" description="Basic and acidic residues" evidence="11">
    <location>
        <begin position="1067"/>
        <end position="1079"/>
    </location>
</feature>
<dbReference type="Gene3D" id="1.20.58.2170">
    <property type="match status" value="1"/>
</dbReference>
<dbReference type="InterPro" id="IPR038298">
    <property type="entry name" value="Daxx_N_sf"/>
</dbReference>
<evidence type="ECO:0000256" key="9">
    <source>
        <dbReference type="ARBA" id="ARBA00023242"/>
    </source>
</evidence>
<feature type="compositionally biased region" description="Acidic residues" evidence="11">
    <location>
        <begin position="751"/>
        <end position="766"/>
    </location>
</feature>
<feature type="compositionally biased region" description="Polar residues" evidence="11">
    <location>
        <begin position="407"/>
        <end position="429"/>
    </location>
</feature>
<dbReference type="CDD" id="cd13150">
    <property type="entry name" value="DAXX_histone_binding"/>
    <property type="match status" value="1"/>
</dbReference>